<proteinExistence type="predicted"/>
<protein>
    <recommendedName>
        <fullName evidence="1">Antitoxin SocA-like Panacea domain-containing protein</fullName>
    </recommendedName>
</protein>
<sequence length="191" mass="21568">MAFNERKVAQMAAFFLQRNGGSLSILKLMKLLYLADRKALDVYEEPISGDRMVSMPHGPVLSRTYELMNGAGCSVDKGWDSWVADRADRMLSLKECHISSNDLDLPALSESDLEVLSETQAEYGDKEAWVLRNYTHDKCAEWEDPNGSSRPISYESVFRALGRDPESAKSAQQRIESFNSTDELFSRIRCS</sequence>
<evidence type="ECO:0000259" key="1">
    <source>
        <dbReference type="Pfam" id="PF13274"/>
    </source>
</evidence>
<name>A5W5W5_PSEP1</name>
<organism evidence="2">
    <name type="scientific">Pseudomonas putida (strain ATCC 700007 / DSM 6899 / JCM 31910 / BCRC 17059 / LMG 24140 / F1)</name>
    <dbReference type="NCBI Taxonomy" id="351746"/>
    <lineage>
        <taxon>Bacteria</taxon>
        <taxon>Pseudomonadati</taxon>
        <taxon>Pseudomonadota</taxon>
        <taxon>Gammaproteobacteria</taxon>
        <taxon>Pseudomonadales</taxon>
        <taxon>Pseudomonadaceae</taxon>
        <taxon>Pseudomonas</taxon>
    </lineage>
</organism>
<reference evidence="2" key="1">
    <citation type="submission" date="2007-05" db="EMBL/GenBank/DDBJ databases">
        <title>Complete sequence of Pseudomonas putida F1.</title>
        <authorList>
            <consortium name="US DOE Joint Genome Institute"/>
            <person name="Copeland A."/>
            <person name="Lucas S."/>
            <person name="Lapidus A."/>
            <person name="Barry K."/>
            <person name="Detter J.C."/>
            <person name="Glavina del Rio T."/>
            <person name="Hammon N."/>
            <person name="Israni S."/>
            <person name="Dalin E."/>
            <person name="Tice H."/>
            <person name="Pitluck S."/>
            <person name="Chain P."/>
            <person name="Malfatti S."/>
            <person name="Shin M."/>
            <person name="Vergez L."/>
            <person name="Schmutz J."/>
            <person name="Larimer F."/>
            <person name="Land M."/>
            <person name="Hauser L."/>
            <person name="Kyrpides N."/>
            <person name="Lykidis A."/>
            <person name="Parales R."/>
            <person name="Richardson P."/>
        </authorList>
    </citation>
    <scope>NUCLEOTIDE SEQUENCE [LARGE SCALE GENOMIC DNA]</scope>
    <source>
        <strain evidence="2">F1</strain>
    </source>
</reference>
<feature type="domain" description="Antitoxin SocA-like Panacea" evidence="1">
    <location>
        <begin position="28"/>
        <end position="143"/>
    </location>
</feature>
<gene>
    <name evidence="2" type="ordered locus">Pput_3399</name>
</gene>
<dbReference type="KEGG" id="ppf:Pput_3399"/>
<dbReference type="EMBL" id="CP000712">
    <property type="protein sequence ID" value="ABQ79525.1"/>
    <property type="molecule type" value="Genomic_DNA"/>
</dbReference>
<accession>A5W5W5</accession>
<dbReference type="HOGENOM" id="CLU_107055_0_0_6"/>
<dbReference type="eggNOG" id="COG3600">
    <property type="taxonomic scope" value="Bacteria"/>
</dbReference>
<dbReference type="Pfam" id="PF13274">
    <property type="entry name" value="SocA_Panacea"/>
    <property type="match status" value="1"/>
</dbReference>
<dbReference type="InterPro" id="IPR025272">
    <property type="entry name" value="SocA_Panacea"/>
</dbReference>
<dbReference type="AlphaFoldDB" id="A5W5W5"/>
<evidence type="ECO:0000313" key="2">
    <source>
        <dbReference type="EMBL" id="ABQ79525.1"/>
    </source>
</evidence>